<name>A0A923PKJ6_9BACT</name>
<comment type="similarity">
    <text evidence="1">Belongs to the sulfatase family.</text>
</comment>
<comment type="caution">
    <text evidence="4">The sequence shown here is derived from an EMBL/GenBank/DDBJ whole genome shotgun (WGS) entry which is preliminary data.</text>
</comment>
<accession>A0A923PKJ6</accession>
<evidence type="ECO:0000256" key="2">
    <source>
        <dbReference type="ARBA" id="ARBA00022801"/>
    </source>
</evidence>
<dbReference type="InterPro" id="IPR050738">
    <property type="entry name" value="Sulfatase"/>
</dbReference>
<dbReference type="InterPro" id="IPR000917">
    <property type="entry name" value="Sulfatase_N"/>
</dbReference>
<organism evidence="4 5">
    <name type="scientific">Neolewinella lacunae</name>
    <dbReference type="NCBI Taxonomy" id="1517758"/>
    <lineage>
        <taxon>Bacteria</taxon>
        <taxon>Pseudomonadati</taxon>
        <taxon>Bacteroidota</taxon>
        <taxon>Saprospiria</taxon>
        <taxon>Saprospirales</taxon>
        <taxon>Lewinellaceae</taxon>
        <taxon>Neolewinella</taxon>
    </lineage>
</organism>
<dbReference type="Pfam" id="PF00884">
    <property type="entry name" value="Sulfatase"/>
    <property type="match status" value="1"/>
</dbReference>
<dbReference type="Gene3D" id="3.40.720.10">
    <property type="entry name" value="Alkaline Phosphatase, subunit A"/>
    <property type="match status" value="1"/>
</dbReference>
<dbReference type="InterPro" id="IPR017850">
    <property type="entry name" value="Alkaline_phosphatase_core_sf"/>
</dbReference>
<dbReference type="PANTHER" id="PTHR42693:SF53">
    <property type="entry name" value="ENDO-4-O-SULFATASE"/>
    <property type="match status" value="1"/>
</dbReference>
<dbReference type="Proteomes" id="UP000650081">
    <property type="component" value="Unassembled WGS sequence"/>
</dbReference>
<dbReference type="PANTHER" id="PTHR42693">
    <property type="entry name" value="ARYLSULFATASE FAMILY MEMBER"/>
    <property type="match status" value="1"/>
</dbReference>
<dbReference type="RefSeq" id="WP_187466338.1">
    <property type="nucleotide sequence ID" value="NZ_JACSIT010000092.1"/>
</dbReference>
<keyword evidence="5" id="KW-1185">Reference proteome</keyword>
<keyword evidence="2 4" id="KW-0378">Hydrolase</keyword>
<proteinExistence type="inferred from homology"/>
<evidence type="ECO:0000313" key="4">
    <source>
        <dbReference type="EMBL" id="MBC6994250.1"/>
    </source>
</evidence>
<dbReference type="AlphaFoldDB" id="A0A923PKJ6"/>
<evidence type="ECO:0000256" key="1">
    <source>
        <dbReference type="ARBA" id="ARBA00008779"/>
    </source>
</evidence>
<evidence type="ECO:0000259" key="3">
    <source>
        <dbReference type="Pfam" id="PF00884"/>
    </source>
</evidence>
<gene>
    <name evidence="4" type="ORF">H9S92_08760</name>
</gene>
<dbReference type="GO" id="GO:0004065">
    <property type="term" value="F:arylsulfatase activity"/>
    <property type="evidence" value="ECO:0007669"/>
    <property type="project" value="TreeGrafter"/>
</dbReference>
<dbReference type="SUPFAM" id="SSF53649">
    <property type="entry name" value="Alkaline phosphatase-like"/>
    <property type="match status" value="1"/>
</dbReference>
<dbReference type="EMBL" id="JACSIT010000092">
    <property type="protein sequence ID" value="MBC6994250.1"/>
    <property type="molecule type" value="Genomic_DNA"/>
</dbReference>
<feature type="domain" description="Sulfatase N-terminal" evidence="3">
    <location>
        <begin position="24"/>
        <end position="380"/>
    </location>
</feature>
<evidence type="ECO:0000313" key="5">
    <source>
        <dbReference type="Proteomes" id="UP000650081"/>
    </source>
</evidence>
<protein>
    <submittedName>
        <fullName evidence="4">Sulfatase-like hydrolase/transferase</fullName>
    </submittedName>
</protein>
<sequence>MLTTCTAPAAAPSVVARDISVPQPNILFIFSDDLSFRDLSAYGQRNYATPHLDALVRRSTRFTQAYTAAPECAPSRGCLLTGKHVGRGPIRINSSARGFEPLPAGSNTFAEKLQQAGYRTGVVGKWGVGYRGSTGEPLRQGFDYHFGYLSHYEAHSYFPLELFENEETLPLRGNDAFPLETLYAKKGTENKASFAEMYNASGKLEYLERPGATYAPDLMDQKAAAFIEENKDRPFFLFFTTNLPHGPSIVDDLRAFSTREEMDINSREWGAMVQRLDESVGRLIAQLKATGTYDNTVIVFASDNGYSMHNPKQDVAGEQYWPDDPWLLNKGPFLGGKFSVREGGMRVPFFVSMPGQLESRVVSTPVWLVDLYPTFVRLAGGEVPADLDGVALQPLLGGGAGTFPEERPFYFYKNNEQSVRKGAWFGWRAHPAAALEVYLPEEDQACAFDLAGVYPAVAAELSQYLDTVHQDHPWYWNPGERAEDYQAKIALAEKTGQIIPRYRPNRMARMPWERK</sequence>
<reference evidence="4" key="1">
    <citation type="submission" date="2020-08" db="EMBL/GenBank/DDBJ databases">
        <title>Lewinella bacteria from marine environments.</title>
        <authorList>
            <person name="Zhong Y."/>
        </authorList>
    </citation>
    <scope>NUCLEOTIDE SEQUENCE</scope>
    <source>
        <strain evidence="4">KCTC 42187</strain>
    </source>
</reference>